<keyword evidence="2" id="KW-1185">Reference proteome</keyword>
<proteinExistence type="predicted"/>
<dbReference type="RefSeq" id="WP_188617555.1">
    <property type="nucleotide sequence ID" value="NZ_BMLV01000003.1"/>
</dbReference>
<organism evidence="1 2">
    <name type="scientific">Cloacibacterium rupense</name>
    <dbReference type="NCBI Taxonomy" id="517423"/>
    <lineage>
        <taxon>Bacteria</taxon>
        <taxon>Pseudomonadati</taxon>
        <taxon>Bacteroidota</taxon>
        <taxon>Flavobacteriia</taxon>
        <taxon>Flavobacteriales</taxon>
        <taxon>Weeksellaceae</taxon>
    </lineage>
</organism>
<dbReference type="Proteomes" id="UP000620064">
    <property type="component" value="Unassembled WGS sequence"/>
</dbReference>
<evidence type="ECO:0000313" key="2">
    <source>
        <dbReference type="Proteomes" id="UP000620064"/>
    </source>
</evidence>
<accession>A0ABQ2NJP8</accession>
<comment type="caution">
    <text evidence="1">The sequence shown here is derived from an EMBL/GenBank/DDBJ whole genome shotgun (WGS) entry which is preliminary data.</text>
</comment>
<gene>
    <name evidence="1" type="ORF">GCM10010992_15670</name>
</gene>
<dbReference type="EMBL" id="BMLV01000003">
    <property type="protein sequence ID" value="GGP04288.1"/>
    <property type="molecule type" value="Genomic_DNA"/>
</dbReference>
<sequence length="87" mass="10423">MEKEFHIYLGKFQNNESEFPFMLYILADKDSEYDIDYAVSIMENEGFEDGIFNKVGKKNFGEIYKDEKFKEYFESALEFGYCIVKYT</sequence>
<evidence type="ECO:0000313" key="1">
    <source>
        <dbReference type="EMBL" id="GGP04288.1"/>
    </source>
</evidence>
<name>A0ABQ2NJP8_9FLAO</name>
<protein>
    <submittedName>
        <fullName evidence="1">Uncharacterized protein</fullName>
    </submittedName>
</protein>
<reference evidence="2" key="1">
    <citation type="journal article" date="2019" name="Int. J. Syst. Evol. Microbiol.">
        <title>The Global Catalogue of Microorganisms (GCM) 10K type strain sequencing project: providing services to taxonomists for standard genome sequencing and annotation.</title>
        <authorList>
            <consortium name="The Broad Institute Genomics Platform"/>
            <consortium name="The Broad Institute Genome Sequencing Center for Infectious Disease"/>
            <person name="Wu L."/>
            <person name="Ma J."/>
        </authorList>
    </citation>
    <scope>NUCLEOTIDE SEQUENCE [LARGE SCALE GENOMIC DNA]</scope>
    <source>
        <strain evidence="2">CGMCC 1.7656</strain>
    </source>
</reference>